<evidence type="ECO:0000256" key="5">
    <source>
        <dbReference type="ARBA" id="ARBA00023134"/>
    </source>
</evidence>
<dbReference type="HAMAP" id="MF_00900">
    <property type="entry name" value="GTPase_HflX"/>
    <property type="match status" value="1"/>
</dbReference>
<dbReference type="GO" id="GO:0046872">
    <property type="term" value="F:metal ion binding"/>
    <property type="evidence" value="ECO:0007669"/>
    <property type="project" value="UniProtKB-KW"/>
</dbReference>
<keyword evidence="2 8" id="KW-0479">Metal-binding</keyword>
<feature type="binding site" evidence="7">
    <location>
        <begin position="218"/>
        <end position="225"/>
    </location>
    <ligand>
        <name>GTP</name>
        <dbReference type="ChEBI" id="CHEBI:37565"/>
    </ligand>
</feature>
<evidence type="ECO:0000256" key="2">
    <source>
        <dbReference type="ARBA" id="ARBA00022723"/>
    </source>
</evidence>
<comment type="similarity">
    <text evidence="6">Belongs to the TRAFAC class OBG-HflX-like GTPase superfamily. HflX GTPase family.</text>
</comment>
<evidence type="ECO:0000256" key="7">
    <source>
        <dbReference type="PIRSR" id="PIRSR006809-1"/>
    </source>
</evidence>
<dbReference type="PANTHER" id="PTHR10229">
    <property type="entry name" value="GTP-BINDING PROTEIN HFLX"/>
    <property type="match status" value="1"/>
</dbReference>
<evidence type="ECO:0000313" key="11">
    <source>
        <dbReference type="EMBL" id="QAA76631.1"/>
    </source>
</evidence>
<dbReference type="InterPro" id="IPR042108">
    <property type="entry name" value="GTPase_HflX_N_sf"/>
</dbReference>
<keyword evidence="5 6" id="KW-0342">GTP-binding</keyword>
<dbReference type="NCBIfam" id="TIGR03156">
    <property type="entry name" value="GTP_HflX"/>
    <property type="match status" value="1"/>
</dbReference>
<evidence type="ECO:0000256" key="9">
    <source>
        <dbReference type="SAM" id="Coils"/>
    </source>
</evidence>
<keyword evidence="1 6" id="KW-0963">Cytoplasm</keyword>
<dbReference type="AlphaFoldDB" id="A0A410FUK7"/>
<evidence type="ECO:0000256" key="6">
    <source>
        <dbReference type="HAMAP-Rule" id="MF_00900"/>
    </source>
</evidence>
<feature type="binding site" evidence="8">
    <location>
        <position position="245"/>
    </location>
    <ligand>
        <name>Mg(2+)</name>
        <dbReference type="ChEBI" id="CHEBI:18420"/>
    </ligand>
</feature>
<dbReference type="Gene3D" id="3.40.50.11060">
    <property type="entry name" value="GTPase HflX, N-terminal domain"/>
    <property type="match status" value="1"/>
</dbReference>
<dbReference type="Pfam" id="PF13167">
    <property type="entry name" value="GTP-bdg_N"/>
    <property type="match status" value="1"/>
</dbReference>
<feature type="binding site" evidence="7">
    <location>
        <begin position="243"/>
        <end position="247"/>
    </location>
    <ligand>
        <name>GTP</name>
        <dbReference type="ChEBI" id="CHEBI:37565"/>
    </ligand>
</feature>
<comment type="cofactor">
    <cofactor evidence="8">
        <name>Mg(2+)</name>
        <dbReference type="ChEBI" id="CHEBI:18420"/>
    </cofactor>
</comment>
<dbReference type="PIRSF" id="PIRSF006809">
    <property type="entry name" value="GTP-binding_hflX_prd"/>
    <property type="match status" value="1"/>
</dbReference>
<accession>A0A410FUK7</accession>
<comment type="subunit">
    <text evidence="6">Monomer. Associates with the 50S ribosomal subunit.</text>
</comment>
<dbReference type="GO" id="GO:0005737">
    <property type="term" value="C:cytoplasm"/>
    <property type="evidence" value="ECO:0007669"/>
    <property type="project" value="UniProtKB-SubCell"/>
</dbReference>
<evidence type="ECO:0000256" key="8">
    <source>
        <dbReference type="PIRSR" id="PIRSR006809-2"/>
    </source>
</evidence>
<dbReference type="GO" id="GO:0005525">
    <property type="term" value="F:GTP binding"/>
    <property type="evidence" value="ECO:0007669"/>
    <property type="project" value="UniProtKB-UniRule"/>
</dbReference>
<organism evidence="11 12">
    <name type="scientific">Bipolaricaulis sibiricus</name>
    <dbReference type="NCBI Taxonomy" id="2501609"/>
    <lineage>
        <taxon>Bacteria</taxon>
        <taxon>Candidatus Bipolaricaulota</taxon>
        <taxon>Candidatus Bipolaricaulia</taxon>
        <taxon>Candidatus Bipolaricaulales</taxon>
        <taxon>Candidatus Bipolaricaulaceae</taxon>
        <taxon>Candidatus Bipolaricaulis</taxon>
    </lineage>
</organism>
<proteinExistence type="inferred from homology"/>
<comment type="subcellular location">
    <subcellularLocation>
        <location evidence="6">Cytoplasm</location>
    </subcellularLocation>
    <text evidence="6">May associate with membranes.</text>
</comment>
<dbReference type="GO" id="GO:0003924">
    <property type="term" value="F:GTPase activity"/>
    <property type="evidence" value="ECO:0007669"/>
    <property type="project" value="UniProtKB-UniRule"/>
</dbReference>
<feature type="binding site" evidence="7">
    <location>
        <begin position="333"/>
        <end position="336"/>
    </location>
    <ligand>
        <name>GTP</name>
        <dbReference type="ChEBI" id="CHEBI:37565"/>
    </ligand>
</feature>
<evidence type="ECO:0000256" key="3">
    <source>
        <dbReference type="ARBA" id="ARBA00022741"/>
    </source>
</evidence>
<evidence type="ECO:0000313" key="12">
    <source>
        <dbReference type="Proteomes" id="UP000287233"/>
    </source>
</evidence>
<dbReference type="PRINTS" id="PR00326">
    <property type="entry name" value="GTP1OBG"/>
</dbReference>
<dbReference type="Pfam" id="PF16360">
    <property type="entry name" value="GTP-bdg_M"/>
    <property type="match status" value="1"/>
</dbReference>
<evidence type="ECO:0000256" key="4">
    <source>
        <dbReference type="ARBA" id="ARBA00022842"/>
    </source>
</evidence>
<feature type="binding site" evidence="8">
    <location>
        <position position="225"/>
    </location>
    <ligand>
        <name>Mg(2+)</name>
        <dbReference type="ChEBI" id="CHEBI:18420"/>
    </ligand>
</feature>
<dbReference type="InterPro" id="IPR027417">
    <property type="entry name" value="P-loop_NTPase"/>
</dbReference>
<dbReference type="InterPro" id="IPR006073">
    <property type="entry name" value="GTP-bd"/>
</dbReference>
<feature type="binding site" evidence="7">
    <location>
        <begin position="361"/>
        <end position="363"/>
    </location>
    <ligand>
        <name>GTP</name>
        <dbReference type="ChEBI" id="CHEBI:37565"/>
    </ligand>
</feature>
<feature type="coiled-coil region" evidence="9">
    <location>
        <begin position="178"/>
        <end position="205"/>
    </location>
</feature>
<feature type="domain" description="Hflx-type G" evidence="10">
    <location>
        <begin position="212"/>
        <end position="383"/>
    </location>
</feature>
<dbReference type="InterPro" id="IPR016496">
    <property type="entry name" value="GTPase_HflX"/>
</dbReference>
<name>A0A410FUK7_BIPS1</name>
<dbReference type="Gene3D" id="3.40.50.300">
    <property type="entry name" value="P-loop containing nucleotide triphosphate hydrolases"/>
    <property type="match status" value="1"/>
</dbReference>
<comment type="function">
    <text evidence="6">GTPase that associates with the 50S ribosomal subunit and may have a role during protein synthesis or ribosome biogenesis.</text>
</comment>
<dbReference type="FunFam" id="3.40.50.11060:FF:000001">
    <property type="entry name" value="GTPase HflX"/>
    <property type="match status" value="1"/>
</dbReference>
<dbReference type="SUPFAM" id="SSF52540">
    <property type="entry name" value="P-loop containing nucleoside triphosphate hydrolases"/>
    <property type="match status" value="1"/>
</dbReference>
<dbReference type="GO" id="GO:0043022">
    <property type="term" value="F:ribosome binding"/>
    <property type="evidence" value="ECO:0007669"/>
    <property type="project" value="TreeGrafter"/>
</dbReference>
<dbReference type="PANTHER" id="PTHR10229:SF0">
    <property type="entry name" value="GTP-BINDING PROTEIN 6-RELATED"/>
    <property type="match status" value="1"/>
</dbReference>
<protein>
    <recommendedName>
        <fullName evidence="6">GTPase HflX</fullName>
    </recommendedName>
    <alternativeName>
        <fullName evidence="6">GTP-binding protein HflX</fullName>
    </alternativeName>
</protein>
<evidence type="ECO:0000256" key="1">
    <source>
        <dbReference type="ARBA" id="ARBA00022490"/>
    </source>
</evidence>
<dbReference type="Proteomes" id="UP000287233">
    <property type="component" value="Chromosome"/>
</dbReference>
<dbReference type="Pfam" id="PF01926">
    <property type="entry name" value="MMR_HSR1"/>
    <property type="match status" value="1"/>
</dbReference>
<keyword evidence="4 8" id="KW-0460">Magnesium</keyword>
<dbReference type="Gene3D" id="6.10.250.2860">
    <property type="match status" value="1"/>
</dbReference>
<feature type="binding site" evidence="7">
    <location>
        <begin position="264"/>
        <end position="267"/>
    </location>
    <ligand>
        <name>GTP</name>
        <dbReference type="ChEBI" id="CHEBI:37565"/>
    </ligand>
</feature>
<gene>
    <name evidence="6" type="primary">hflX</name>
    <name evidence="11" type="ORF">BIP78_0865</name>
</gene>
<dbReference type="InterPro" id="IPR030394">
    <property type="entry name" value="G_HFLX_dom"/>
</dbReference>
<evidence type="ECO:0000259" key="10">
    <source>
        <dbReference type="PROSITE" id="PS51705"/>
    </source>
</evidence>
<keyword evidence="3 6" id="KW-0547">Nucleotide-binding</keyword>
<sequence length="390" mass="42050">MGHGRVLAIEDYLGRRARVYGGERAILADVLPPGTDEAEHFEELAALASTAGVAVVGHTVQRRRRPHPATYLGRGKAEEIKDRAHSERADTLVVGSEVSPGQARNLEEATGLKVIDRSQLILDIFAHRAGTREAVLAVELAQLEYLLPRLRGWGKALTDPGAGIGTSGPGETRLEQGRRAIRRRIQAVREELAKAAQDRAVQQARRRRSGPPEIAIVGYTNSGKSTLFNRLTGSDVRVEDRLFATLDTRVRRVSLPDEEALLADTVGFIRALPHQLVPAFRATLGAVRDAAALLLVLDGTARAAEDHLRVVREVVADVVGPDRAPPPVLHVLNKADLIATPEQEARLATLRSAAVPHVVVSAKTGYNIPQLLMAIQALLARRGAVPAAMG</sequence>
<reference evidence="12" key="1">
    <citation type="submission" date="2018-12" db="EMBL/GenBank/DDBJ databases">
        <title>Complete genome sequence of an uncultured bacterium of the candidate phylum Bipolaricaulota.</title>
        <authorList>
            <person name="Kadnikov V.V."/>
            <person name="Mardanov A.V."/>
            <person name="Beletsky A.V."/>
            <person name="Frank Y.A."/>
            <person name="Karnachuk O.V."/>
            <person name="Ravin N.V."/>
        </authorList>
    </citation>
    <scope>NUCLEOTIDE SEQUENCE [LARGE SCALE GENOMIC DNA]</scope>
</reference>
<dbReference type="InterPro" id="IPR032305">
    <property type="entry name" value="GTP-bd_M"/>
</dbReference>
<dbReference type="InterPro" id="IPR025121">
    <property type="entry name" value="GTPase_HflX_N"/>
</dbReference>
<keyword evidence="9" id="KW-0175">Coiled coil</keyword>
<dbReference type="PROSITE" id="PS51705">
    <property type="entry name" value="G_HFLX"/>
    <property type="match status" value="1"/>
</dbReference>
<dbReference type="KEGG" id="bih:BIP78_0865"/>
<dbReference type="EMBL" id="CP034928">
    <property type="protein sequence ID" value="QAA76631.1"/>
    <property type="molecule type" value="Genomic_DNA"/>
</dbReference>